<accession>A0A9P7GP26</accession>
<gene>
    <name evidence="6" type="ORF">H0H81_003459</name>
</gene>
<comment type="caution">
    <text evidence="6">The sequence shown here is derived from an EMBL/GenBank/DDBJ whole genome shotgun (WGS) entry which is preliminary data.</text>
</comment>
<dbReference type="Gene3D" id="3.40.50.720">
    <property type="entry name" value="NAD(P)-binding Rossmann-like Domain"/>
    <property type="match status" value="1"/>
</dbReference>
<evidence type="ECO:0000256" key="1">
    <source>
        <dbReference type="ARBA" id="ARBA00005406"/>
    </source>
</evidence>
<evidence type="ECO:0000256" key="2">
    <source>
        <dbReference type="ARBA" id="ARBA00022679"/>
    </source>
</evidence>
<protein>
    <submittedName>
        <fullName evidence="6">Uncharacterized protein</fullName>
    </submittedName>
</protein>
<dbReference type="EMBL" id="JABCKI010000094">
    <property type="protein sequence ID" value="KAG5652835.1"/>
    <property type="molecule type" value="Genomic_DNA"/>
</dbReference>
<dbReference type="GO" id="GO:0016740">
    <property type="term" value="F:transferase activity"/>
    <property type="evidence" value="ECO:0007669"/>
    <property type="project" value="UniProtKB-KW"/>
</dbReference>
<sequence length="203" mass="22490">MPEYAEPPLWSEIVASILNKEIPSVAGITGLPSRDTQWVIISHRIQPASTSNLIIKSYEGTPIPVPTVEELKTKLQVPSSGGLLFYSGPGGFIGPATVRAQQMGLKVLEDSWIDKTYPDEYQKKLSPADLKIFWDHASQAFAELASGTIYVLLPDYTTLQSFFPTSVWARVEWPTLEKNANVTKVLMIFPGIAVPIKDTTHKY</sequence>
<keyword evidence="2" id="KW-0808">Transferase</keyword>
<dbReference type="Pfam" id="PF02267">
    <property type="entry name" value="Rib_hydrolayse"/>
    <property type="match status" value="1"/>
</dbReference>
<evidence type="ECO:0000256" key="3">
    <source>
        <dbReference type="ARBA" id="ARBA00022801"/>
    </source>
</evidence>
<dbReference type="InterPro" id="IPR003193">
    <property type="entry name" value="ADP-ribosyl_cyclase"/>
</dbReference>
<dbReference type="GO" id="GO:0016020">
    <property type="term" value="C:membrane"/>
    <property type="evidence" value="ECO:0007669"/>
    <property type="project" value="UniProtKB-ARBA"/>
</dbReference>
<organism evidence="6 7">
    <name type="scientific">Sphagnurus paluster</name>
    <dbReference type="NCBI Taxonomy" id="117069"/>
    <lineage>
        <taxon>Eukaryota</taxon>
        <taxon>Fungi</taxon>
        <taxon>Dikarya</taxon>
        <taxon>Basidiomycota</taxon>
        <taxon>Agaricomycotina</taxon>
        <taxon>Agaricomycetes</taxon>
        <taxon>Agaricomycetidae</taxon>
        <taxon>Agaricales</taxon>
        <taxon>Tricholomatineae</taxon>
        <taxon>Lyophyllaceae</taxon>
        <taxon>Sphagnurus</taxon>
    </lineage>
</organism>
<reference evidence="6" key="2">
    <citation type="submission" date="2021-10" db="EMBL/GenBank/DDBJ databases">
        <title>Phylogenomics reveals ancestral predisposition of the termite-cultivated fungus Termitomyces towards a domesticated lifestyle.</title>
        <authorList>
            <person name="Auxier B."/>
            <person name="Grum-Grzhimaylo A."/>
            <person name="Cardenas M.E."/>
            <person name="Lodge J.D."/>
            <person name="Laessoe T."/>
            <person name="Pedersen O."/>
            <person name="Smith M.E."/>
            <person name="Kuyper T.W."/>
            <person name="Franco-Molano E.A."/>
            <person name="Baroni T.J."/>
            <person name="Aanen D.K."/>
        </authorList>
    </citation>
    <scope>NUCLEOTIDE SEQUENCE</scope>
    <source>
        <strain evidence="6">D49</strain>
    </source>
</reference>
<proteinExistence type="inferred from homology"/>
<dbReference type="GO" id="GO:0061809">
    <property type="term" value="F:NAD+ nucleosidase activity, cyclic ADP-ribose generating"/>
    <property type="evidence" value="ECO:0007669"/>
    <property type="project" value="InterPro"/>
</dbReference>
<evidence type="ECO:0000313" key="6">
    <source>
        <dbReference type="EMBL" id="KAG5652835.1"/>
    </source>
</evidence>
<keyword evidence="4" id="KW-0520">NAD</keyword>
<keyword evidence="3" id="KW-0378">Hydrolase</keyword>
<keyword evidence="7" id="KW-1185">Reference proteome</keyword>
<reference evidence="6" key="1">
    <citation type="submission" date="2021-02" db="EMBL/GenBank/DDBJ databases">
        <authorList>
            <person name="Nieuwenhuis M."/>
            <person name="Van De Peppel L.J.J."/>
        </authorList>
    </citation>
    <scope>NUCLEOTIDE SEQUENCE</scope>
    <source>
        <strain evidence="6">D49</strain>
    </source>
</reference>
<dbReference type="Proteomes" id="UP000717328">
    <property type="component" value="Unassembled WGS sequence"/>
</dbReference>
<comment type="similarity">
    <text evidence="1">Belongs to the ADP-ribosyl cyclase family.</text>
</comment>
<dbReference type="SUPFAM" id="SSF52309">
    <property type="entry name" value="N-(deoxy)ribosyltransferase-like"/>
    <property type="match status" value="1"/>
</dbReference>
<dbReference type="OrthoDB" id="2960696at2759"/>
<dbReference type="AlphaFoldDB" id="A0A9P7GP26"/>
<name>A0A9P7GP26_9AGAR</name>
<evidence type="ECO:0000256" key="5">
    <source>
        <dbReference type="ARBA" id="ARBA00023157"/>
    </source>
</evidence>
<keyword evidence="5" id="KW-1015">Disulfide bond</keyword>
<evidence type="ECO:0000313" key="7">
    <source>
        <dbReference type="Proteomes" id="UP000717328"/>
    </source>
</evidence>
<evidence type="ECO:0000256" key="4">
    <source>
        <dbReference type="ARBA" id="ARBA00023027"/>
    </source>
</evidence>